<proteinExistence type="predicted"/>
<reference evidence="2" key="1">
    <citation type="journal article" date="2019" name="Int. J. Syst. Evol. Microbiol.">
        <title>The Global Catalogue of Microorganisms (GCM) 10K type strain sequencing project: providing services to taxonomists for standard genome sequencing and annotation.</title>
        <authorList>
            <consortium name="The Broad Institute Genomics Platform"/>
            <consortium name="The Broad Institute Genome Sequencing Center for Infectious Disease"/>
            <person name="Wu L."/>
            <person name="Ma J."/>
        </authorList>
    </citation>
    <scope>NUCLEOTIDE SEQUENCE [LARGE SCALE GENOMIC DNA]</scope>
    <source>
        <strain evidence="2">NBRC 108723</strain>
    </source>
</reference>
<dbReference type="EMBL" id="BSPW01000096">
    <property type="protein sequence ID" value="GLT20205.1"/>
    <property type="molecule type" value="Genomic_DNA"/>
</dbReference>
<evidence type="ECO:0000313" key="2">
    <source>
        <dbReference type="Proteomes" id="UP001157138"/>
    </source>
</evidence>
<protein>
    <submittedName>
        <fullName evidence="1">Uncharacterized protein</fullName>
    </submittedName>
</protein>
<sequence length="195" mass="22385">MNIHYDIQRLQVDVDKESSSLTQQWQNVMNIVNSECYGELARARLAFNLVDYITSDDLQLRLLISRAPQAMAKIAEETSVYKEQRVINNKKTGVVYSRSEQMIPKTLNYKAQYTAHRIVNGRSQTLSSSNLLKCLEVGDTLTPLDGVLFLQCKRIASNIEKLKKRHSHLNIEMKRIDVSDSFTGTKRKMASYRLV</sequence>
<gene>
    <name evidence="1" type="ORF">GCM10007938_39880</name>
</gene>
<accession>A0ABQ6F5R5</accession>
<dbReference type="RefSeq" id="WP_284194027.1">
    <property type="nucleotide sequence ID" value="NZ_BSPW01000096.1"/>
</dbReference>
<name>A0ABQ6F5R5_9VIBR</name>
<organism evidence="1 2">
    <name type="scientific">Vibrio zhanjiangensis</name>
    <dbReference type="NCBI Taxonomy" id="1046128"/>
    <lineage>
        <taxon>Bacteria</taxon>
        <taxon>Pseudomonadati</taxon>
        <taxon>Pseudomonadota</taxon>
        <taxon>Gammaproteobacteria</taxon>
        <taxon>Vibrionales</taxon>
        <taxon>Vibrionaceae</taxon>
        <taxon>Vibrio</taxon>
    </lineage>
</organism>
<keyword evidence="2" id="KW-1185">Reference proteome</keyword>
<comment type="caution">
    <text evidence="1">The sequence shown here is derived from an EMBL/GenBank/DDBJ whole genome shotgun (WGS) entry which is preliminary data.</text>
</comment>
<dbReference type="Proteomes" id="UP001157138">
    <property type="component" value="Unassembled WGS sequence"/>
</dbReference>
<evidence type="ECO:0000313" key="1">
    <source>
        <dbReference type="EMBL" id="GLT20205.1"/>
    </source>
</evidence>